<name>A0AAX1QHX9_9FIRM</name>
<sequence length="81" mass="8657">MLKQQNLSVTPAACHCPGCGSQRLLRCRSHPAGRGPNSDSLFPPLAAVVVVAPIEERPWHSVKPRLFARGSPTRGAVCEAD</sequence>
<dbReference type="EMBL" id="PRLA01000004">
    <property type="protein sequence ID" value="RAW50289.1"/>
    <property type="molecule type" value="Genomic_DNA"/>
</dbReference>
<organism evidence="1 2">
    <name type="scientific">Faecalibacterium prausnitzii</name>
    <dbReference type="NCBI Taxonomy" id="853"/>
    <lineage>
        <taxon>Bacteria</taxon>
        <taxon>Bacillati</taxon>
        <taxon>Bacillota</taxon>
        <taxon>Clostridia</taxon>
        <taxon>Eubacteriales</taxon>
        <taxon>Oscillospiraceae</taxon>
        <taxon>Faecalibacterium</taxon>
    </lineage>
</organism>
<accession>A0AAX1QHX9</accession>
<evidence type="ECO:0000313" key="2">
    <source>
        <dbReference type="Proteomes" id="UP000250997"/>
    </source>
</evidence>
<dbReference type="AlphaFoldDB" id="A0AAX1QHX9"/>
<gene>
    <name evidence="1" type="ORF">C4N27_07110</name>
</gene>
<protein>
    <submittedName>
        <fullName evidence="1">Uncharacterized protein</fullName>
    </submittedName>
</protein>
<reference evidence="1 2" key="1">
    <citation type="submission" date="2018-02" db="EMBL/GenBank/DDBJ databases">
        <title>Complete genome sequencing of Faecalibacterium prausnitzii strains isolated from the human gut.</title>
        <authorList>
            <person name="Fitzgerald B.C."/>
            <person name="Shkoporov A.N."/>
            <person name="Ross P.R."/>
            <person name="Hill C."/>
        </authorList>
    </citation>
    <scope>NUCLEOTIDE SEQUENCE [LARGE SCALE GENOMIC DNA]</scope>
    <source>
        <strain evidence="1 2">APC942/18-1</strain>
    </source>
</reference>
<dbReference type="Proteomes" id="UP000250997">
    <property type="component" value="Unassembled WGS sequence"/>
</dbReference>
<proteinExistence type="predicted"/>
<evidence type="ECO:0000313" key="1">
    <source>
        <dbReference type="EMBL" id="RAW50289.1"/>
    </source>
</evidence>
<comment type="caution">
    <text evidence="1">The sequence shown here is derived from an EMBL/GenBank/DDBJ whole genome shotgun (WGS) entry which is preliminary data.</text>
</comment>